<evidence type="ECO:0000313" key="1">
    <source>
        <dbReference type="EMBL" id="MBX58547.1"/>
    </source>
</evidence>
<dbReference type="EMBL" id="GGEC01078063">
    <property type="protein sequence ID" value="MBX58547.1"/>
    <property type="molecule type" value="Transcribed_RNA"/>
</dbReference>
<dbReference type="AlphaFoldDB" id="A0A2P2PUX1"/>
<protein>
    <submittedName>
        <fullName evidence="1">Uncharacterized protein</fullName>
    </submittedName>
</protein>
<sequence>MIKTILSCPSKSHEYLQLVPPMKIILYILTHRAKARRIIILSSKSLALLL</sequence>
<name>A0A2P2PUX1_RHIMU</name>
<organism evidence="1">
    <name type="scientific">Rhizophora mucronata</name>
    <name type="common">Asiatic mangrove</name>
    <dbReference type="NCBI Taxonomy" id="61149"/>
    <lineage>
        <taxon>Eukaryota</taxon>
        <taxon>Viridiplantae</taxon>
        <taxon>Streptophyta</taxon>
        <taxon>Embryophyta</taxon>
        <taxon>Tracheophyta</taxon>
        <taxon>Spermatophyta</taxon>
        <taxon>Magnoliopsida</taxon>
        <taxon>eudicotyledons</taxon>
        <taxon>Gunneridae</taxon>
        <taxon>Pentapetalae</taxon>
        <taxon>rosids</taxon>
        <taxon>fabids</taxon>
        <taxon>Malpighiales</taxon>
        <taxon>Rhizophoraceae</taxon>
        <taxon>Rhizophora</taxon>
    </lineage>
</organism>
<proteinExistence type="predicted"/>
<reference evidence="1" key="1">
    <citation type="submission" date="2018-02" db="EMBL/GenBank/DDBJ databases">
        <title>Rhizophora mucronata_Transcriptome.</title>
        <authorList>
            <person name="Meera S.P."/>
            <person name="Sreeshan A."/>
            <person name="Augustine A."/>
        </authorList>
    </citation>
    <scope>NUCLEOTIDE SEQUENCE</scope>
    <source>
        <tissue evidence="1">Leaf</tissue>
    </source>
</reference>
<accession>A0A2P2PUX1</accession>